<dbReference type="HOGENOM" id="CLU_2458358_0_0_1"/>
<keyword evidence="2" id="KW-1185">Reference proteome</keyword>
<reference evidence="1" key="2">
    <citation type="submission" date="2013-04" db="UniProtKB">
        <authorList>
            <consortium name="EnsemblPlants"/>
        </authorList>
    </citation>
    <scope>IDENTIFICATION</scope>
</reference>
<dbReference type="AlphaFoldDB" id="J3L1B6"/>
<evidence type="ECO:0000313" key="1">
    <source>
        <dbReference type="EnsemblPlants" id="OB01G30220.1"/>
    </source>
</evidence>
<organism evidence="1">
    <name type="scientific">Oryza brachyantha</name>
    <name type="common">malo sina</name>
    <dbReference type="NCBI Taxonomy" id="4533"/>
    <lineage>
        <taxon>Eukaryota</taxon>
        <taxon>Viridiplantae</taxon>
        <taxon>Streptophyta</taxon>
        <taxon>Embryophyta</taxon>
        <taxon>Tracheophyta</taxon>
        <taxon>Spermatophyta</taxon>
        <taxon>Magnoliopsida</taxon>
        <taxon>Liliopsida</taxon>
        <taxon>Poales</taxon>
        <taxon>Poaceae</taxon>
        <taxon>BOP clade</taxon>
        <taxon>Oryzoideae</taxon>
        <taxon>Oryzeae</taxon>
        <taxon>Oryzinae</taxon>
        <taxon>Oryza</taxon>
    </lineage>
</organism>
<dbReference type="Gramene" id="OB01G30220.1">
    <property type="protein sequence ID" value="OB01G30220.1"/>
    <property type="gene ID" value="OB01G30220"/>
</dbReference>
<protein>
    <submittedName>
        <fullName evidence="1">Uncharacterized protein</fullName>
    </submittedName>
</protein>
<sequence>MAGKVEAAAGEQEQDAAQVASDRMRLLRELKAAVHEDLYEDGRCIIDETEAAEAMAYLHGLMAKVDTSGIVVGDWDFNDPKCLQYLRVD</sequence>
<dbReference type="Proteomes" id="UP000006038">
    <property type="component" value="Chromosome 1"/>
</dbReference>
<accession>J3L1B6</accession>
<evidence type="ECO:0000313" key="2">
    <source>
        <dbReference type="Proteomes" id="UP000006038"/>
    </source>
</evidence>
<name>J3L1B6_ORYBR</name>
<dbReference type="EnsemblPlants" id="OB01G30220.1">
    <property type="protein sequence ID" value="OB01G30220.1"/>
    <property type="gene ID" value="OB01G30220"/>
</dbReference>
<proteinExistence type="predicted"/>
<reference evidence="1" key="1">
    <citation type="journal article" date="2013" name="Nat. Commun.">
        <title>Whole-genome sequencing of Oryza brachyantha reveals mechanisms underlying Oryza genome evolution.</title>
        <authorList>
            <person name="Chen J."/>
            <person name="Huang Q."/>
            <person name="Gao D."/>
            <person name="Wang J."/>
            <person name="Lang Y."/>
            <person name="Liu T."/>
            <person name="Li B."/>
            <person name="Bai Z."/>
            <person name="Luis Goicoechea J."/>
            <person name="Liang C."/>
            <person name="Chen C."/>
            <person name="Zhang W."/>
            <person name="Sun S."/>
            <person name="Liao Y."/>
            <person name="Zhang X."/>
            <person name="Yang L."/>
            <person name="Song C."/>
            <person name="Wang M."/>
            <person name="Shi J."/>
            <person name="Liu G."/>
            <person name="Liu J."/>
            <person name="Zhou H."/>
            <person name="Zhou W."/>
            <person name="Yu Q."/>
            <person name="An N."/>
            <person name="Chen Y."/>
            <person name="Cai Q."/>
            <person name="Wang B."/>
            <person name="Liu B."/>
            <person name="Min J."/>
            <person name="Huang Y."/>
            <person name="Wu H."/>
            <person name="Li Z."/>
            <person name="Zhang Y."/>
            <person name="Yin Y."/>
            <person name="Song W."/>
            <person name="Jiang J."/>
            <person name="Jackson S.A."/>
            <person name="Wing R.A."/>
            <person name="Wang J."/>
            <person name="Chen M."/>
        </authorList>
    </citation>
    <scope>NUCLEOTIDE SEQUENCE [LARGE SCALE GENOMIC DNA]</scope>
    <source>
        <strain evidence="1">cv. IRGC 101232</strain>
    </source>
</reference>